<dbReference type="Pfam" id="PF00905">
    <property type="entry name" value="Transpeptidase"/>
    <property type="match status" value="1"/>
</dbReference>
<evidence type="ECO:0000256" key="22">
    <source>
        <dbReference type="NCBIfam" id="TIGR02071"/>
    </source>
</evidence>
<dbReference type="Proteomes" id="UP000242258">
    <property type="component" value="Unassembled WGS sequence"/>
</dbReference>
<evidence type="ECO:0000256" key="14">
    <source>
        <dbReference type="ARBA" id="ARBA00022984"/>
    </source>
</evidence>
<dbReference type="SUPFAM" id="SSF56601">
    <property type="entry name" value="beta-lactamase/transpeptidase-like"/>
    <property type="match status" value="1"/>
</dbReference>
<evidence type="ECO:0000256" key="23">
    <source>
        <dbReference type="PIRNR" id="PIRNR002799"/>
    </source>
</evidence>
<keyword evidence="10 23" id="KW-0328">Glycosyltransferase</keyword>
<keyword evidence="11 23" id="KW-0808">Transferase</keyword>
<evidence type="ECO:0000256" key="4">
    <source>
        <dbReference type="ARBA" id="ARBA00007090"/>
    </source>
</evidence>
<dbReference type="PIRSF" id="PIRSF002799">
    <property type="entry name" value="PBP_1b"/>
    <property type="match status" value="1"/>
</dbReference>
<evidence type="ECO:0000259" key="29">
    <source>
        <dbReference type="Pfam" id="PF14814"/>
    </source>
</evidence>
<feature type="active site" description="Proton donor; for transglycosylase activity" evidence="24">
    <location>
        <position position="202"/>
    </location>
</feature>
<comment type="subcellular location">
    <subcellularLocation>
        <location evidence="2">Cell membrane</location>
    </subcellularLocation>
</comment>
<evidence type="ECO:0000259" key="27">
    <source>
        <dbReference type="Pfam" id="PF00905"/>
    </source>
</evidence>
<dbReference type="InterPro" id="IPR011813">
    <property type="entry name" value="PBP_1b"/>
</dbReference>
<keyword evidence="12" id="KW-0378">Hydrolase</keyword>
<keyword evidence="31" id="KW-1185">Reference proteome</keyword>
<comment type="catalytic activity">
    <reaction evidence="21">
        <text>[GlcNAc-(1-&gt;4)-Mur2Ac(oyl-L-Ala-gamma-D-Glu-L-Lys-D-Ala-D-Ala)](n)-di-trans,octa-cis-undecaprenyl diphosphate + beta-D-GlcNAc-(1-&gt;4)-Mur2Ac(oyl-L-Ala-gamma-D-Glu-L-Lys-D-Ala-D-Ala)-di-trans,octa-cis-undecaprenyl diphosphate = [GlcNAc-(1-&gt;4)-Mur2Ac(oyl-L-Ala-gamma-D-Glu-L-Lys-D-Ala-D-Ala)](n+1)-di-trans,octa-cis-undecaprenyl diphosphate + di-trans,octa-cis-undecaprenyl diphosphate + H(+)</text>
        <dbReference type="Rhea" id="RHEA:23708"/>
        <dbReference type="Rhea" id="RHEA-COMP:9602"/>
        <dbReference type="Rhea" id="RHEA-COMP:9603"/>
        <dbReference type="ChEBI" id="CHEBI:15378"/>
        <dbReference type="ChEBI" id="CHEBI:58405"/>
        <dbReference type="ChEBI" id="CHEBI:60033"/>
        <dbReference type="ChEBI" id="CHEBI:78435"/>
        <dbReference type="EC" id="2.4.99.28"/>
    </reaction>
</comment>
<evidence type="ECO:0000256" key="11">
    <source>
        <dbReference type="ARBA" id="ARBA00022679"/>
    </source>
</evidence>
<keyword evidence="18 23" id="KW-0961">Cell wall biogenesis/degradation</keyword>
<feature type="domain" description="Penicillin-binding protein transpeptidase" evidence="27">
    <location>
        <begin position="438"/>
        <end position="695"/>
    </location>
</feature>
<dbReference type="GO" id="GO:0009252">
    <property type="term" value="P:peptidoglycan biosynthetic process"/>
    <property type="evidence" value="ECO:0007669"/>
    <property type="project" value="UniProtKB-UniRule"/>
</dbReference>
<evidence type="ECO:0000256" key="13">
    <source>
        <dbReference type="ARBA" id="ARBA00022960"/>
    </source>
</evidence>
<evidence type="ECO:0000256" key="25">
    <source>
        <dbReference type="SAM" id="MobiDB-lite"/>
    </source>
</evidence>
<evidence type="ECO:0000256" key="15">
    <source>
        <dbReference type="ARBA" id="ARBA00023136"/>
    </source>
</evidence>
<evidence type="ECO:0000259" key="28">
    <source>
        <dbReference type="Pfam" id="PF00912"/>
    </source>
</evidence>
<feature type="region of interest" description="Disordered" evidence="25">
    <location>
        <begin position="1"/>
        <end position="24"/>
    </location>
</feature>
<feature type="domain" description="Glycosyl transferase family 51" evidence="28">
    <location>
        <begin position="172"/>
        <end position="349"/>
    </location>
</feature>
<comment type="pathway">
    <text evidence="3 23">Cell wall biogenesis; peptidoglycan biosynthesis.</text>
</comment>
<evidence type="ECO:0000256" key="3">
    <source>
        <dbReference type="ARBA" id="ARBA00004752"/>
    </source>
</evidence>
<evidence type="ECO:0000256" key="6">
    <source>
        <dbReference type="ARBA" id="ARBA00018637"/>
    </source>
</evidence>
<dbReference type="AlphaFoldDB" id="A0A1E7Q4C7"/>
<evidence type="ECO:0000256" key="7">
    <source>
        <dbReference type="ARBA" id="ARBA00022475"/>
    </source>
</evidence>
<dbReference type="PANTHER" id="PTHR32282">
    <property type="entry name" value="BINDING PROTEIN TRANSPEPTIDASE, PUTATIVE-RELATED"/>
    <property type="match status" value="1"/>
</dbReference>
<dbReference type="Gene3D" id="1.10.3810.10">
    <property type="entry name" value="Biosynthetic peptidoglycan transglycosylase-like"/>
    <property type="match status" value="1"/>
</dbReference>
<dbReference type="EMBL" id="MKEK01000001">
    <property type="protein sequence ID" value="OEY69054.1"/>
    <property type="molecule type" value="Genomic_DNA"/>
</dbReference>
<evidence type="ECO:0000256" key="2">
    <source>
        <dbReference type="ARBA" id="ARBA00004236"/>
    </source>
</evidence>
<reference evidence="31" key="1">
    <citation type="submission" date="2016-09" db="EMBL/GenBank/DDBJ databases">
        <authorList>
            <person name="Wan X."/>
            <person name="Hou S."/>
        </authorList>
    </citation>
    <scope>NUCLEOTIDE SEQUENCE [LARGE SCALE GENOMIC DNA]</scope>
    <source>
        <strain evidence="31">KH87</strain>
    </source>
</reference>
<comment type="caution">
    <text evidence="30">The sequence shown here is derived from an EMBL/GenBank/DDBJ whole genome shotgun (WGS) entry which is preliminary data.</text>
</comment>
<organism evidence="30 31">
    <name type="scientific">Rheinheimera salexigens</name>
    <dbReference type="NCBI Taxonomy" id="1628148"/>
    <lineage>
        <taxon>Bacteria</taxon>
        <taxon>Pseudomonadati</taxon>
        <taxon>Pseudomonadota</taxon>
        <taxon>Gammaproteobacteria</taxon>
        <taxon>Chromatiales</taxon>
        <taxon>Chromatiaceae</taxon>
        <taxon>Rheinheimera</taxon>
    </lineage>
</organism>
<keyword evidence="9" id="KW-0645">Protease</keyword>
<proteinExistence type="inferred from homology"/>
<dbReference type="InterPro" id="IPR023346">
    <property type="entry name" value="Lysozyme-like_dom_sf"/>
</dbReference>
<evidence type="ECO:0000256" key="5">
    <source>
        <dbReference type="ARBA" id="ARBA00007739"/>
    </source>
</evidence>
<name>A0A1E7Q4C7_9GAMM</name>
<evidence type="ECO:0000313" key="30">
    <source>
        <dbReference type="EMBL" id="OEY69054.1"/>
    </source>
</evidence>
<dbReference type="InterPro" id="IPR050396">
    <property type="entry name" value="Glycosyltr_51/Transpeptidase"/>
</dbReference>
<comment type="similarity">
    <text evidence="5 23">In the N-terminal section; belongs to the glycosyltransferase 51 family.</text>
</comment>
<dbReference type="GO" id="GO:0009002">
    <property type="term" value="F:serine-type D-Ala-D-Ala carboxypeptidase activity"/>
    <property type="evidence" value="ECO:0007669"/>
    <property type="project" value="UniProtKB-EC"/>
</dbReference>
<dbReference type="GO" id="GO:0009274">
    <property type="term" value="C:peptidoglycan-based cell wall"/>
    <property type="evidence" value="ECO:0007669"/>
    <property type="project" value="UniProtKB-UniRule"/>
</dbReference>
<keyword evidence="14 23" id="KW-0573">Peptidoglycan synthesis</keyword>
<sequence length="762" mass="85755">MSSTGNKTNSKTPSKAQSKTKAKPAKNKQYLKRFVLLMLKLMAVVVLVLVFYFIYLDSKISKKFAGQKWQVPAQIYARSMELLPGKTITQQQVLQQLTALQYQRNPELSAPGQYSVSRNHITIYRRPFTFTDGYEAAQLFSVEFNRSGINRIMQRLQKEPLNFARLEPQLIEHLVSPHQEDRELVRLEQVPEIFKDTLLLVEDRNFYHHHGVAPLAVLRALWVNVTAGRTVQGGSTLTQQLAKNMYLTNERTLLRKINEALIALILDYRFNKDQILEAYLNEVFVGQNYATAIHGVGLGSRFYFAKPLTELTTSESALLIGILKGPSYFDPRRHPERALQRRDLVLRLMFEQHFLNRQQYEHAVQQPLAVVARAKLSNASYASYIDAVKKELRQLDIEHQLRQSGIKVFTNLDILAQQDAEQAVTAQLQNYDQALEAAVVVTEYQQADIVAVVGSRNQIESGFNRALDAQRQIGSIIKPVIYLEALSQRGRYSLATQLQDTAIRLRSNNQDWQPQNFDKKFRGPVTLLDALANSLNVPTVRLGLQLGLPTISAGLEKLGLQRDVKLHPAALLGAIELSPLEVSQLYQTIANNGIHRKLSTLFAVTDNAGHILYQRQDALTRRYAEQETYLLQYALIQAAKTGTAKSLANAFPQEILAGKTGTSSDYRDSWFVGFDQNKLVTVWLGKDDNKAIGLTGGTGALPVFSRFFRQQGVNSILRPVPEHISIQAFSTVTGYPQAPNCVNVLLLPAFSDDNFAATECDN</sequence>
<dbReference type="RefSeq" id="WP_070048620.1">
    <property type="nucleotide sequence ID" value="NZ_CBCSDO010000003.1"/>
</dbReference>
<dbReference type="InterPro" id="IPR001264">
    <property type="entry name" value="Glyco_trans_51"/>
</dbReference>
<evidence type="ECO:0000256" key="17">
    <source>
        <dbReference type="ARBA" id="ARBA00023268"/>
    </source>
</evidence>
<dbReference type="SUPFAM" id="SSF53955">
    <property type="entry name" value="Lysozyme-like"/>
    <property type="match status" value="1"/>
</dbReference>
<gene>
    <name evidence="30" type="ORF">BI198_05315</name>
</gene>
<dbReference type="GO" id="GO:0046677">
    <property type="term" value="P:response to antibiotic"/>
    <property type="evidence" value="ECO:0007669"/>
    <property type="project" value="UniProtKB-UniRule"/>
</dbReference>
<evidence type="ECO:0000256" key="21">
    <source>
        <dbReference type="ARBA" id="ARBA00049902"/>
    </source>
</evidence>
<dbReference type="GO" id="GO:0005886">
    <property type="term" value="C:plasma membrane"/>
    <property type="evidence" value="ECO:0007669"/>
    <property type="project" value="UniProtKB-SubCell"/>
</dbReference>
<comment type="similarity">
    <text evidence="4 23">In the C-terminal section; belongs to the transpeptidase family.</text>
</comment>
<keyword evidence="15 26" id="KW-0472">Membrane</keyword>
<evidence type="ECO:0000256" key="26">
    <source>
        <dbReference type="SAM" id="Phobius"/>
    </source>
</evidence>
<dbReference type="GO" id="GO:0006508">
    <property type="term" value="P:proteolysis"/>
    <property type="evidence" value="ECO:0007669"/>
    <property type="project" value="UniProtKB-KW"/>
</dbReference>
<comment type="catalytic activity">
    <reaction evidence="20">
        <text>Preferential cleavage: (Ac)2-L-Lys-D-Ala-|-D-Ala. Also transpeptidation of peptidyl-alanyl moieties that are N-acyl substituents of D-alanine.</text>
        <dbReference type="EC" id="3.4.16.4"/>
    </reaction>
</comment>
<dbReference type="NCBIfam" id="TIGR02071">
    <property type="entry name" value="PBP_1b"/>
    <property type="match status" value="1"/>
</dbReference>
<dbReference type="UniPathway" id="UPA00219"/>
<accession>A0A1E7Q4C7</accession>
<dbReference type="PANTHER" id="PTHR32282:SF11">
    <property type="entry name" value="PENICILLIN-BINDING PROTEIN 1B"/>
    <property type="match status" value="1"/>
</dbReference>
<keyword evidence="17" id="KW-0511">Multifunctional enzyme</keyword>
<keyword evidence="26" id="KW-0812">Transmembrane</keyword>
<dbReference type="Gene3D" id="1.20.5.100">
    <property type="entry name" value="Cytochrome c1, transmembrane anchor, C-terminal"/>
    <property type="match status" value="1"/>
</dbReference>
<feature type="domain" description="Bifunctional transglycosylase second" evidence="29">
    <location>
        <begin position="82"/>
        <end position="166"/>
    </location>
</feature>
<comment type="function">
    <text evidence="1 23">Cell wall formation. Synthesis of cross-linked peptidoglycan from the lipid intermediates. The enzyme has a penicillin-insensitive transglycosylase N-terminal domain (formation of linear glycan strands) and a penicillin-sensitive transpeptidase C-terminal domain (cross-linking of the peptide subunits).</text>
</comment>
<feature type="compositionally biased region" description="Polar residues" evidence="25">
    <location>
        <begin position="1"/>
        <end position="17"/>
    </location>
</feature>
<evidence type="ECO:0000256" key="1">
    <source>
        <dbReference type="ARBA" id="ARBA00002624"/>
    </source>
</evidence>
<dbReference type="InterPro" id="IPR012338">
    <property type="entry name" value="Beta-lactam/transpept-like"/>
</dbReference>
<evidence type="ECO:0000256" key="16">
    <source>
        <dbReference type="ARBA" id="ARBA00023251"/>
    </source>
</evidence>
<evidence type="ECO:0000256" key="18">
    <source>
        <dbReference type="ARBA" id="ARBA00023316"/>
    </source>
</evidence>
<evidence type="ECO:0000256" key="10">
    <source>
        <dbReference type="ARBA" id="ARBA00022676"/>
    </source>
</evidence>
<dbReference type="STRING" id="1628148.BI198_05315"/>
<evidence type="ECO:0000256" key="19">
    <source>
        <dbReference type="ARBA" id="ARBA00032454"/>
    </source>
</evidence>
<keyword evidence="7" id="KW-1003">Cell membrane</keyword>
<evidence type="ECO:0000256" key="9">
    <source>
        <dbReference type="ARBA" id="ARBA00022670"/>
    </source>
</evidence>
<keyword evidence="26" id="KW-1133">Transmembrane helix</keyword>
<dbReference type="Pfam" id="PF00912">
    <property type="entry name" value="Transgly"/>
    <property type="match status" value="1"/>
</dbReference>
<evidence type="ECO:0000256" key="8">
    <source>
        <dbReference type="ARBA" id="ARBA00022645"/>
    </source>
</evidence>
<feature type="transmembrane region" description="Helical" evidence="26">
    <location>
        <begin position="34"/>
        <end position="55"/>
    </location>
</feature>
<dbReference type="Gene3D" id="3.40.710.10">
    <property type="entry name" value="DD-peptidase/beta-lactamase superfamily"/>
    <property type="match status" value="1"/>
</dbReference>
<evidence type="ECO:0000313" key="31">
    <source>
        <dbReference type="Proteomes" id="UP000242258"/>
    </source>
</evidence>
<dbReference type="GO" id="GO:0030288">
    <property type="term" value="C:outer membrane-bounded periplasmic space"/>
    <property type="evidence" value="ECO:0007669"/>
    <property type="project" value="TreeGrafter"/>
</dbReference>
<dbReference type="GO" id="GO:0008360">
    <property type="term" value="P:regulation of cell shape"/>
    <property type="evidence" value="ECO:0007669"/>
    <property type="project" value="UniProtKB-UniRule"/>
</dbReference>
<protein>
    <recommendedName>
        <fullName evidence="6 22">Penicillin-binding protein 1B</fullName>
        <shortName evidence="23">PBP-1b</shortName>
        <shortName evidence="23">PBP1b</shortName>
    </recommendedName>
    <alternativeName>
        <fullName evidence="19 23">Murein polymerase</fullName>
    </alternativeName>
</protein>
<keyword evidence="16" id="KW-0046">Antibiotic resistance</keyword>
<dbReference type="InterPro" id="IPR028166">
    <property type="entry name" value="UB2H"/>
</dbReference>
<evidence type="ECO:0000256" key="24">
    <source>
        <dbReference type="PIRSR" id="PIRSR002799-1"/>
    </source>
</evidence>
<dbReference type="Pfam" id="PF14814">
    <property type="entry name" value="UB2H"/>
    <property type="match status" value="1"/>
</dbReference>
<keyword evidence="13 23" id="KW-0133">Cell shape</keyword>
<feature type="active site" description="Acyl-ester intermediate; for transpeptidase activity" evidence="24">
    <location>
        <position position="475"/>
    </location>
</feature>
<dbReference type="InterPro" id="IPR036950">
    <property type="entry name" value="PBP_transglycosylase"/>
</dbReference>
<evidence type="ECO:0000256" key="20">
    <source>
        <dbReference type="ARBA" id="ARBA00034000"/>
    </source>
</evidence>
<dbReference type="InterPro" id="IPR001460">
    <property type="entry name" value="PCN-bd_Tpept"/>
</dbReference>
<evidence type="ECO:0000256" key="12">
    <source>
        <dbReference type="ARBA" id="ARBA00022801"/>
    </source>
</evidence>
<keyword evidence="8" id="KW-0121">Carboxypeptidase</keyword>
<dbReference type="Gene3D" id="3.30.2060.10">
    <property type="entry name" value="Penicillin-binding protein 1b domain"/>
    <property type="match status" value="1"/>
</dbReference>
<dbReference type="GO" id="GO:0008658">
    <property type="term" value="F:penicillin binding"/>
    <property type="evidence" value="ECO:0007669"/>
    <property type="project" value="UniProtKB-UniRule"/>
</dbReference>
<dbReference type="GO" id="GO:0071555">
    <property type="term" value="P:cell wall organization"/>
    <property type="evidence" value="ECO:0007669"/>
    <property type="project" value="UniProtKB-UniRule"/>
</dbReference>
<dbReference type="GO" id="GO:0008955">
    <property type="term" value="F:peptidoglycan glycosyltransferase activity"/>
    <property type="evidence" value="ECO:0007669"/>
    <property type="project" value="UniProtKB-UniRule"/>
</dbReference>